<name>A0A2Z4Y991_SUMC1</name>
<evidence type="ECO:0000313" key="2">
    <source>
        <dbReference type="Proteomes" id="UP000262583"/>
    </source>
</evidence>
<dbReference type="AlphaFoldDB" id="A0A2Z4Y991"/>
<evidence type="ECO:0000313" key="1">
    <source>
        <dbReference type="EMBL" id="AXA36975.1"/>
    </source>
</evidence>
<organism evidence="1 2">
    <name type="scientific">Sumerlaea chitinivorans</name>
    <dbReference type="NCBI Taxonomy" id="2250252"/>
    <lineage>
        <taxon>Bacteria</taxon>
        <taxon>Candidatus Sumerlaeota</taxon>
        <taxon>Candidatus Sumerlaeia</taxon>
        <taxon>Candidatus Sumerlaeales</taxon>
        <taxon>Candidatus Sumerlaeaceae</taxon>
        <taxon>Candidatus Sumerlaea</taxon>
    </lineage>
</organism>
<proteinExistence type="predicted"/>
<protein>
    <submittedName>
        <fullName evidence="1">Uncharacterized protein</fullName>
    </submittedName>
</protein>
<reference evidence="1 2" key="1">
    <citation type="submission" date="2018-05" db="EMBL/GenBank/DDBJ databases">
        <title>A metagenomic window into the 2 km-deep terrestrial subsurface aquifer revealed taxonomically and functionally diverse microbial community comprising novel uncultured bacterial lineages.</title>
        <authorList>
            <person name="Kadnikov V.V."/>
            <person name="Mardanov A.V."/>
            <person name="Beletsky A.V."/>
            <person name="Banks D."/>
            <person name="Pimenov N.V."/>
            <person name="Frank Y.A."/>
            <person name="Karnachuk O.V."/>
            <person name="Ravin N.V."/>
        </authorList>
    </citation>
    <scope>NUCLEOTIDE SEQUENCE [LARGE SCALE GENOMIC DNA]</scope>
    <source>
        <strain evidence="1">BY</strain>
    </source>
</reference>
<dbReference type="KEGG" id="schv:BRCON_2198"/>
<dbReference type="Proteomes" id="UP000262583">
    <property type="component" value="Chromosome"/>
</dbReference>
<sequence>MRLWGFDACSSSIGAAGDVGVGVGLGRAFLLKMRLRGFRLG</sequence>
<dbReference type="EMBL" id="CP030759">
    <property type="protein sequence ID" value="AXA36975.1"/>
    <property type="molecule type" value="Genomic_DNA"/>
</dbReference>
<accession>A0A2Z4Y991</accession>
<gene>
    <name evidence="1" type="ORF">BRCON_2198</name>
</gene>